<name>A0A829PY26_9MYCO</name>
<dbReference type="Proteomes" id="UP000020103">
    <property type="component" value="Unassembled WGS sequence"/>
</dbReference>
<keyword evidence="1" id="KW-1133">Transmembrane helix</keyword>
<sequence length="53" mass="5992">MVSCRFRWLGYVFGITTVIVSLVTHDHDSVVRSLVLVVRVPAAAFEHLGHRPF</sequence>
<accession>A0A829PY26</accession>
<keyword evidence="1" id="KW-0812">Transmembrane</keyword>
<proteinExistence type="predicted"/>
<protein>
    <submittedName>
        <fullName evidence="2">Uncharacterized protein</fullName>
    </submittedName>
</protein>
<dbReference type="AlphaFoldDB" id="A0A829PY26"/>
<evidence type="ECO:0000313" key="3">
    <source>
        <dbReference type="Proteomes" id="UP000020103"/>
    </source>
</evidence>
<reference evidence="2 3" key="1">
    <citation type="submission" date="2013-12" db="EMBL/GenBank/DDBJ databases">
        <authorList>
            <person name="Madinger N."/>
            <person name="Lenaerts A."/>
            <person name="Ordway D."/>
            <person name="DeGroote M.A."/>
            <person name="Parker T."/>
            <person name="Sizemore C."/>
            <person name="Tallon L.J."/>
            <person name="Sadzewicz L.K."/>
            <person name="Sengamalay N."/>
            <person name="Fraser C.M."/>
            <person name="Hine E."/>
            <person name="Shefchek K.A."/>
            <person name="Das S.P."/>
            <person name="Tettelin H."/>
        </authorList>
    </citation>
    <scope>NUCLEOTIDE SEQUENCE [LARGE SCALE GENOMIC DNA]</scope>
    <source>
        <strain evidence="2 3">21</strain>
    </source>
</reference>
<organism evidence="2 3">
    <name type="scientific">Mycobacteroides abscessus 21</name>
    <dbReference type="NCBI Taxonomy" id="1299324"/>
    <lineage>
        <taxon>Bacteria</taxon>
        <taxon>Bacillati</taxon>
        <taxon>Actinomycetota</taxon>
        <taxon>Actinomycetes</taxon>
        <taxon>Mycobacteriales</taxon>
        <taxon>Mycobacteriaceae</taxon>
        <taxon>Mycobacteroides</taxon>
        <taxon>Mycobacteroides abscessus</taxon>
    </lineage>
</organism>
<comment type="caution">
    <text evidence="2">The sequence shown here is derived from an EMBL/GenBank/DDBJ whole genome shotgun (WGS) entry which is preliminary data.</text>
</comment>
<dbReference type="EMBL" id="JAOF01000001">
    <property type="protein sequence ID" value="EUA45218.1"/>
    <property type="molecule type" value="Genomic_DNA"/>
</dbReference>
<keyword evidence="1" id="KW-0472">Membrane</keyword>
<evidence type="ECO:0000256" key="1">
    <source>
        <dbReference type="SAM" id="Phobius"/>
    </source>
</evidence>
<evidence type="ECO:0000313" key="2">
    <source>
        <dbReference type="EMBL" id="EUA45218.1"/>
    </source>
</evidence>
<gene>
    <name evidence="2" type="ORF">I543_2776</name>
</gene>
<feature type="transmembrane region" description="Helical" evidence="1">
    <location>
        <begin position="6"/>
        <end position="24"/>
    </location>
</feature>